<dbReference type="InterPro" id="IPR046539">
    <property type="entry name" value="DUF6604"/>
</dbReference>
<gene>
    <name evidence="3" type="ORF">CMUS01_11332</name>
</gene>
<feature type="region of interest" description="Disordered" evidence="1">
    <location>
        <begin position="43"/>
        <end position="102"/>
    </location>
</feature>
<dbReference type="PANTHER" id="PTHR38795:SF1">
    <property type="entry name" value="DUF6604 DOMAIN-CONTAINING PROTEIN"/>
    <property type="match status" value="1"/>
</dbReference>
<feature type="compositionally biased region" description="Basic residues" evidence="1">
    <location>
        <begin position="80"/>
        <end position="90"/>
    </location>
</feature>
<feature type="compositionally biased region" description="Low complexity" evidence="1">
    <location>
        <begin position="51"/>
        <end position="69"/>
    </location>
</feature>
<dbReference type="Pfam" id="PF20253">
    <property type="entry name" value="DUF6604"/>
    <property type="match status" value="1"/>
</dbReference>
<proteinExistence type="predicted"/>
<evidence type="ECO:0000256" key="1">
    <source>
        <dbReference type="SAM" id="MobiDB-lite"/>
    </source>
</evidence>
<evidence type="ECO:0000313" key="4">
    <source>
        <dbReference type="Proteomes" id="UP000639643"/>
    </source>
</evidence>
<comment type="caution">
    <text evidence="3">The sequence shown here is derived from an EMBL/GenBank/DDBJ whole genome shotgun (WGS) entry which is preliminary data.</text>
</comment>
<reference evidence="3" key="1">
    <citation type="journal article" date="2020" name="Phytopathology">
        <title>Genome Sequence Resources of Colletotrichum truncatum, C. plurivorum, C. musicola, and C. sojae: Four Species Pathogenic to Soybean (Glycine max).</title>
        <authorList>
            <person name="Rogerio F."/>
            <person name="Boufleur T.R."/>
            <person name="Ciampi-Guillardi M."/>
            <person name="Sukno S.A."/>
            <person name="Thon M.R."/>
            <person name="Massola Junior N.S."/>
            <person name="Baroncelli R."/>
        </authorList>
    </citation>
    <scope>NUCLEOTIDE SEQUENCE</scope>
    <source>
        <strain evidence="3">LFN0074</strain>
    </source>
</reference>
<sequence length="869" mass="98146">MLPEALVTTYQQYKRDTNFVASWLATTAKSCGYPTDLLSEAREKDLAVAATPPATSGPEESEEPASATTDSREQSDKPKTASKNKKKKKAAPPTGEAPSSAPKKYTVAIKEFIPLAHFGAQLSQHGVKPSKAADLRHNYFLGVLDQVRQVLRPRMTADGARASNETPDSLSNRFSALNLFEPSQEFLDAPDAKPAKLDKDVIYESETAVSGEDAVFFFQLLWRDLFDIRMRIRNIWDRHVRDQLKFDLASAAVATNTALDLARHLIDDALPDFEGSEGGIYSGMKQQTALRLHRIRDDPGNIYFGLSSTTPDDVEIKYQAGMWTYTHAYNILTEILPPLMPEGSPIGPILPRNEDTEAGPDNHWRSNDYDELKIVIGDLMVVAESIKDWPVEDNLLRGLKETIETRKIPFYFVFASAVQLDLISMFKIGDEHTINNFLGNVRVTQDMIKTYLTLKSDSTQLMKPLDAQVRQVAKECTWTKEDRIYEARLRRLPKESRAEAKATLEKHSLYRRNAIMDGLILFRHRLMLYRTGLSLANTTRSIVATLHLHNALNREQRYIDKKRWPDMEIAFTLVAQEDCFAANVPGYYPGYIRSVLVSLGFTIHNFVDAHRTRAKWATLLQSSKKRILREDFNPTSMFFFERYVTQRGQTGSENWNAEDILYIVEADRKARKDEERKEPGKTQKKQHREAALGKLRLQDLVELGRRASSSSAVSELDWPLFAAWILQEWGVNELAEAIVHAAAQIFNQKVESELCFNSVAARMLELGWHPGPELGGELPSEDQATEEPVDIRQQPVNVGRFQESFGMPIDVSRITQGGVYVDTSGLRGNVRPSDITVEINDYSDSNSPGDDDSDSDRHYELADYTPSCK</sequence>
<accession>A0A8H6N6C8</accession>
<feature type="compositionally biased region" description="Basic and acidic residues" evidence="1">
    <location>
        <begin position="70"/>
        <end position="79"/>
    </location>
</feature>
<evidence type="ECO:0000259" key="2">
    <source>
        <dbReference type="Pfam" id="PF20253"/>
    </source>
</evidence>
<protein>
    <recommendedName>
        <fullName evidence="2">DUF6604 domain-containing protein</fullName>
    </recommendedName>
</protein>
<dbReference type="AlphaFoldDB" id="A0A8H6N6C8"/>
<organism evidence="3 4">
    <name type="scientific">Colletotrichum musicola</name>
    <dbReference type="NCBI Taxonomy" id="2175873"/>
    <lineage>
        <taxon>Eukaryota</taxon>
        <taxon>Fungi</taxon>
        <taxon>Dikarya</taxon>
        <taxon>Ascomycota</taxon>
        <taxon>Pezizomycotina</taxon>
        <taxon>Sordariomycetes</taxon>
        <taxon>Hypocreomycetidae</taxon>
        <taxon>Glomerellales</taxon>
        <taxon>Glomerellaceae</taxon>
        <taxon>Colletotrichum</taxon>
        <taxon>Colletotrichum orchidearum species complex</taxon>
    </lineage>
</organism>
<name>A0A8H6N6C8_9PEZI</name>
<dbReference type="EMBL" id="WIGM01000568">
    <property type="protein sequence ID" value="KAF6821839.1"/>
    <property type="molecule type" value="Genomic_DNA"/>
</dbReference>
<feature type="region of interest" description="Disordered" evidence="1">
    <location>
        <begin position="838"/>
        <end position="869"/>
    </location>
</feature>
<dbReference type="Proteomes" id="UP000639643">
    <property type="component" value="Unassembled WGS sequence"/>
</dbReference>
<keyword evidence="4" id="KW-1185">Reference proteome</keyword>
<evidence type="ECO:0000313" key="3">
    <source>
        <dbReference type="EMBL" id="KAF6821839.1"/>
    </source>
</evidence>
<dbReference type="OrthoDB" id="5238236at2759"/>
<dbReference type="PANTHER" id="PTHR38795">
    <property type="entry name" value="DUF6604 DOMAIN-CONTAINING PROTEIN"/>
    <property type="match status" value="1"/>
</dbReference>
<feature type="domain" description="DUF6604" evidence="2">
    <location>
        <begin position="11"/>
        <end position="270"/>
    </location>
</feature>